<dbReference type="Gene3D" id="3.30.40.10">
    <property type="entry name" value="Zinc/RING finger domain, C3HC4 (zinc finger)"/>
    <property type="match status" value="1"/>
</dbReference>
<dbReference type="Proteomes" id="UP000266841">
    <property type="component" value="Unassembled WGS sequence"/>
</dbReference>
<dbReference type="EMBL" id="AGNL01041043">
    <property type="protein sequence ID" value="EJK51769.1"/>
    <property type="molecule type" value="Genomic_DNA"/>
</dbReference>
<feature type="compositionally biased region" description="Polar residues" evidence="2">
    <location>
        <begin position="1"/>
        <end position="10"/>
    </location>
</feature>
<feature type="domain" description="RING-type" evidence="3">
    <location>
        <begin position="155"/>
        <end position="203"/>
    </location>
</feature>
<evidence type="ECO:0000256" key="2">
    <source>
        <dbReference type="SAM" id="MobiDB-lite"/>
    </source>
</evidence>
<evidence type="ECO:0000259" key="3">
    <source>
        <dbReference type="PROSITE" id="PS50089"/>
    </source>
</evidence>
<organism evidence="4 5">
    <name type="scientific">Thalassiosira oceanica</name>
    <name type="common">Marine diatom</name>
    <dbReference type="NCBI Taxonomy" id="159749"/>
    <lineage>
        <taxon>Eukaryota</taxon>
        <taxon>Sar</taxon>
        <taxon>Stramenopiles</taxon>
        <taxon>Ochrophyta</taxon>
        <taxon>Bacillariophyta</taxon>
        <taxon>Coscinodiscophyceae</taxon>
        <taxon>Thalassiosirophycidae</taxon>
        <taxon>Thalassiosirales</taxon>
        <taxon>Thalassiosiraceae</taxon>
        <taxon>Thalassiosira</taxon>
    </lineage>
</organism>
<protein>
    <recommendedName>
        <fullName evidence="3">RING-type domain-containing protein</fullName>
    </recommendedName>
</protein>
<dbReference type="PROSITE" id="PS50089">
    <property type="entry name" value="ZF_RING_2"/>
    <property type="match status" value="1"/>
</dbReference>
<evidence type="ECO:0000256" key="1">
    <source>
        <dbReference type="PROSITE-ProRule" id="PRU00175"/>
    </source>
</evidence>
<feature type="region of interest" description="Disordered" evidence="2">
    <location>
        <begin position="1"/>
        <end position="54"/>
    </location>
</feature>
<gene>
    <name evidence="4" type="ORF">THAOC_29031</name>
</gene>
<sequence>MGQINTTSDKPLTLATGPKAGAQPIMSDEPLNNSSADPKAGEDEDHQSTDEERIMEEIAKQKELIDALPDDAREGIVHRAPHEKKLEDAGPPLSENFDLALIESRLSPKMFYELRALDFLGQLEFKYQLMIEKERLARVLLKFQEVYGDLYSEPCLVCLDDVHVHAAISMTEQLFCCGGFVCKSCAGDIRESGVGLDKCPLCREVTDVKTAAENAAPLMKLAKRGVIWAQSNVG</sequence>
<keyword evidence="1" id="KW-0863">Zinc-finger</keyword>
<comment type="caution">
    <text evidence="4">The sequence shown here is derived from an EMBL/GenBank/DDBJ whole genome shotgun (WGS) entry which is preliminary data.</text>
</comment>
<dbReference type="GO" id="GO:0008270">
    <property type="term" value="F:zinc ion binding"/>
    <property type="evidence" value="ECO:0007669"/>
    <property type="project" value="UniProtKB-KW"/>
</dbReference>
<evidence type="ECO:0000313" key="4">
    <source>
        <dbReference type="EMBL" id="EJK51769.1"/>
    </source>
</evidence>
<dbReference type="AlphaFoldDB" id="K0RHL5"/>
<name>K0RHL5_THAOC</name>
<dbReference type="eggNOG" id="ENOG502QR5D">
    <property type="taxonomic scope" value="Eukaryota"/>
</dbReference>
<reference evidence="4 5" key="1">
    <citation type="journal article" date="2012" name="Genome Biol.">
        <title>Genome and low-iron response of an oceanic diatom adapted to chronic iron limitation.</title>
        <authorList>
            <person name="Lommer M."/>
            <person name="Specht M."/>
            <person name="Roy A.S."/>
            <person name="Kraemer L."/>
            <person name="Andreson R."/>
            <person name="Gutowska M.A."/>
            <person name="Wolf J."/>
            <person name="Bergner S.V."/>
            <person name="Schilhabel M.B."/>
            <person name="Klostermeier U.C."/>
            <person name="Beiko R.G."/>
            <person name="Rosenstiel P."/>
            <person name="Hippler M."/>
            <person name="Laroche J."/>
        </authorList>
    </citation>
    <scope>NUCLEOTIDE SEQUENCE [LARGE SCALE GENOMIC DNA]</scope>
    <source>
        <strain evidence="4 5">CCMP1005</strain>
    </source>
</reference>
<keyword evidence="5" id="KW-1185">Reference proteome</keyword>
<keyword evidence="1" id="KW-0479">Metal-binding</keyword>
<dbReference type="InterPro" id="IPR013083">
    <property type="entry name" value="Znf_RING/FYVE/PHD"/>
</dbReference>
<accession>K0RHL5</accession>
<dbReference type="SUPFAM" id="SSF57850">
    <property type="entry name" value="RING/U-box"/>
    <property type="match status" value="1"/>
</dbReference>
<evidence type="ECO:0000313" key="5">
    <source>
        <dbReference type="Proteomes" id="UP000266841"/>
    </source>
</evidence>
<feature type="non-terminal residue" evidence="4">
    <location>
        <position position="234"/>
    </location>
</feature>
<proteinExistence type="predicted"/>
<keyword evidence="1" id="KW-0862">Zinc</keyword>
<dbReference type="InterPro" id="IPR001841">
    <property type="entry name" value="Znf_RING"/>
</dbReference>